<keyword evidence="3 6" id="KW-0812">Transmembrane</keyword>
<evidence type="ECO:0000256" key="4">
    <source>
        <dbReference type="ARBA" id="ARBA00022989"/>
    </source>
</evidence>
<keyword evidence="2" id="KW-1003">Cell membrane</keyword>
<feature type="transmembrane region" description="Helical" evidence="6">
    <location>
        <begin position="198"/>
        <end position="217"/>
    </location>
</feature>
<feature type="transmembrane region" description="Helical" evidence="6">
    <location>
        <begin position="341"/>
        <end position="370"/>
    </location>
</feature>
<dbReference type="AlphaFoldDB" id="A0AAP3EUT6"/>
<evidence type="ECO:0000259" key="7">
    <source>
        <dbReference type="Pfam" id="PF00482"/>
    </source>
</evidence>
<evidence type="ECO:0000256" key="3">
    <source>
        <dbReference type="ARBA" id="ARBA00022692"/>
    </source>
</evidence>
<dbReference type="PANTHER" id="PTHR35007">
    <property type="entry name" value="INTEGRAL MEMBRANE PROTEIN-RELATED"/>
    <property type="match status" value="1"/>
</dbReference>
<dbReference type="RefSeq" id="WP_002856983.1">
    <property type="nucleotide sequence ID" value="NZ_JAHHXH010000002.1"/>
</dbReference>
<evidence type="ECO:0000313" key="9">
    <source>
        <dbReference type="Proteomes" id="UP001205867"/>
    </source>
</evidence>
<comment type="subcellular location">
    <subcellularLocation>
        <location evidence="1">Cell membrane</location>
        <topology evidence="1">Multi-pass membrane protein</topology>
    </subcellularLocation>
</comment>
<feature type="transmembrane region" description="Helical" evidence="6">
    <location>
        <begin position="176"/>
        <end position="192"/>
    </location>
</feature>
<gene>
    <name evidence="8" type="ORF">M3A82_008675</name>
</gene>
<organism evidence="8 9">
    <name type="scientific">Micrococcus luteus</name>
    <name type="common">Micrococcus lysodeikticus</name>
    <dbReference type="NCBI Taxonomy" id="1270"/>
    <lineage>
        <taxon>Bacteria</taxon>
        <taxon>Bacillati</taxon>
        <taxon>Actinomycetota</taxon>
        <taxon>Actinomycetes</taxon>
        <taxon>Micrococcales</taxon>
        <taxon>Micrococcaceae</taxon>
        <taxon>Micrococcus</taxon>
    </lineage>
</organism>
<keyword evidence="5 6" id="KW-0472">Membrane</keyword>
<evidence type="ECO:0000256" key="2">
    <source>
        <dbReference type="ARBA" id="ARBA00022475"/>
    </source>
</evidence>
<dbReference type="InterPro" id="IPR018076">
    <property type="entry name" value="T2SS_GspF_dom"/>
</dbReference>
<evidence type="ECO:0000256" key="1">
    <source>
        <dbReference type="ARBA" id="ARBA00004651"/>
    </source>
</evidence>
<sequence length="375" mass="38886">MSTTTAAGQARRSRAGRAAALLPWRAGRPTPEEETEVLVGVLRRWAALVSAGLTEEQAWRETACTLPACGPGPSEAGTACCAHHRARRRAEALAWDVPASHAPTGEAARGGGTLPWRTPARDPGWALIDAALAAGARAGAAPAAVARRLAHSLEADVDAARARRSAAAGPGATSRLLQWLPLGGLGLAWLLGTSPWDLVRSPFGAVVAAVGLLFWLAGRSWTRVLLRAAAREPAAVGAAVVLDVLAALLSAGRALPAALDDLGRTLPGAPGLRATAALLLWGRDWDEAWAGLDTDPVWIETAARLRPLHRSGMAGARTLAETAAAVRQQTRRADERAAEELAVRLVMPLGLCLLPAFVCWGVVPVVMALLGAGPG</sequence>
<evidence type="ECO:0000256" key="6">
    <source>
        <dbReference type="SAM" id="Phobius"/>
    </source>
</evidence>
<accession>A0AAP3EUT6</accession>
<name>A0AAP3EUT6_MICLU</name>
<dbReference type="Proteomes" id="UP001205867">
    <property type="component" value="Unassembled WGS sequence"/>
</dbReference>
<dbReference type="GO" id="GO:0005886">
    <property type="term" value="C:plasma membrane"/>
    <property type="evidence" value="ECO:0007669"/>
    <property type="project" value="UniProtKB-SubCell"/>
</dbReference>
<protein>
    <submittedName>
        <fullName evidence="8">Type II secretion system F family protein</fullName>
    </submittedName>
</protein>
<proteinExistence type="predicted"/>
<evidence type="ECO:0000313" key="8">
    <source>
        <dbReference type="EMBL" id="MCV7629410.1"/>
    </source>
</evidence>
<dbReference type="PANTHER" id="PTHR35007:SF3">
    <property type="entry name" value="POSSIBLE CONSERVED ALANINE RICH MEMBRANE PROTEIN"/>
    <property type="match status" value="1"/>
</dbReference>
<comment type="caution">
    <text evidence="8">The sequence shown here is derived from an EMBL/GenBank/DDBJ whole genome shotgun (WGS) entry which is preliminary data.</text>
</comment>
<reference evidence="8" key="1">
    <citation type="submission" date="2023-06" db="EMBL/GenBank/DDBJ databases">
        <title>lsaBGC provides a comprehensive framework for evolutionary analysis of biosynthetic gene clusters within focal taxa.</title>
        <authorList>
            <person name="Salamzade R."/>
            <person name="Sandstrom S."/>
            <person name="Kalan L.R."/>
        </authorList>
    </citation>
    <scope>NUCLEOTIDE SEQUENCE</scope>
    <source>
        <strain evidence="8">P3-SID899</strain>
    </source>
</reference>
<feature type="domain" description="Type II secretion system protein GspF" evidence="7">
    <location>
        <begin position="242"/>
        <end position="360"/>
    </location>
</feature>
<keyword evidence="4 6" id="KW-1133">Transmembrane helix</keyword>
<dbReference type="EMBL" id="JALXKZ020000020">
    <property type="protein sequence ID" value="MCV7629410.1"/>
    <property type="molecule type" value="Genomic_DNA"/>
</dbReference>
<evidence type="ECO:0000256" key="5">
    <source>
        <dbReference type="ARBA" id="ARBA00023136"/>
    </source>
</evidence>
<dbReference type="Pfam" id="PF00482">
    <property type="entry name" value="T2SSF"/>
    <property type="match status" value="1"/>
</dbReference>